<evidence type="ECO:0000256" key="10">
    <source>
        <dbReference type="ARBA" id="ARBA00023242"/>
    </source>
</evidence>
<proteinExistence type="inferred from homology"/>
<dbReference type="GO" id="GO:0000978">
    <property type="term" value="F:RNA polymerase II cis-regulatory region sequence-specific DNA binding"/>
    <property type="evidence" value="ECO:0007669"/>
    <property type="project" value="TreeGrafter"/>
</dbReference>
<evidence type="ECO:0000256" key="6">
    <source>
        <dbReference type="ARBA" id="ARBA00022833"/>
    </source>
</evidence>
<evidence type="ECO:0000256" key="7">
    <source>
        <dbReference type="ARBA" id="ARBA00023015"/>
    </source>
</evidence>
<feature type="compositionally biased region" description="Low complexity" evidence="15">
    <location>
        <begin position="105"/>
        <end position="114"/>
    </location>
</feature>
<dbReference type="InterPro" id="IPR013087">
    <property type="entry name" value="Znf_C2H2_type"/>
</dbReference>
<keyword evidence="2" id="KW-0678">Repressor</keyword>
<evidence type="ECO:0000313" key="17">
    <source>
        <dbReference type="EMBL" id="CCE72896.1"/>
    </source>
</evidence>
<dbReference type="OrthoDB" id="654211at2759"/>
<evidence type="ECO:0000256" key="8">
    <source>
        <dbReference type="ARBA" id="ARBA00023125"/>
    </source>
</evidence>
<dbReference type="AlphaFoldDB" id="G8YVL3"/>
<keyword evidence="7" id="KW-0805">Transcription regulation</keyword>
<dbReference type="GO" id="GO:0000433">
    <property type="term" value="P:carbon catabolite repression of transcription from RNA polymerase II promoter by glucose"/>
    <property type="evidence" value="ECO:0007669"/>
    <property type="project" value="TreeGrafter"/>
</dbReference>
<evidence type="ECO:0000259" key="16">
    <source>
        <dbReference type="PROSITE" id="PS50157"/>
    </source>
</evidence>
<keyword evidence="4" id="KW-0677">Repeat</keyword>
<dbReference type="OMA" id="CSFPGCF"/>
<dbReference type="Proteomes" id="UP000005222">
    <property type="component" value="Chromosome B"/>
</dbReference>
<dbReference type="EMBL" id="FO082058">
    <property type="protein sequence ID" value="CCE73457.1"/>
    <property type="molecule type" value="Genomic_DNA"/>
</dbReference>
<evidence type="ECO:0000256" key="3">
    <source>
        <dbReference type="ARBA" id="ARBA00022723"/>
    </source>
</evidence>
<feature type="compositionally biased region" description="Low complexity" evidence="15">
    <location>
        <begin position="214"/>
        <end position="228"/>
    </location>
</feature>
<dbReference type="GO" id="GO:0008270">
    <property type="term" value="F:zinc ion binding"/>
    <property type="evidence" value="ECO:0007669"/>
    <property type="project" value="UniProtKB-KW"/>
</dbReference>
<feature type="region of interest" description="Disordered" evidence="15">
    <location>
        <begin position="214"/>
        <end position="277"/>
    </location>
</feature>
<dbReference type="GO" id="GO:0005634">
    <property type="term" value="C:nucleus"/>
    <property type="evidence" value="ECO:0007669"/>
    <property type="project" value="UniProtKB-SubCell"/>
</dbReference>
<dbReference type="Proteomes" id="UP000005222">
    <property type="component" value="Chromosome A"/>
</dbReference>
<evidence type="ECO:0000256" key="2">
    <source>
        <dbReference type="ARBA" id="ARBA00022491"/>
    </source>
</evidence>
<dbReference type="InParanoid" id="G8YVL3"/>
<keyword evidence="10" id="KW-0539">Nucleus</keyword>
<feature type="compositionally biased region" description="Polar residues" evidence="15">
    <location>
        <begin position="546"/>
        <end position="564"/>
    </location>
</feature>
<evidence type="ECO:0000313" key="19">
    <source>
        <dbReference type="Proteomes" id="UP000005222"/>
    </source>
</evidence>
<sequence>MSNRTQDKKKDPNSRPFKCPICDKAFHRLEHQTRHVRTHTGEKPHACTFPGCFKRFSRSDELTRHSRIHTNPNSRRNKNLQKLQKMSKPTAPTNGTVPTAIAPARSAAAPGLQQIREEEQQRQESQSTPDGITTVSNERTSDIHGDVNGQKSLQPGLPQQQSDATGGGLHFHTGDNRGVPVVPSSSLTIPPVSIGGLPSYSASALEIGKPPLYSHYSSSSTSSTSSSTHKNRNIDSKDISPVMRDGVQDHSMSDEDTNTCIPPSPSDGKPELSNGGSSIRNNIDILASAASEELKQLNSKSLPSLTDYFNSGKSAPFTIAHASPPTNKGAPPPRGYGTASIVIGSPPSSHNVQDKVNKKNHMNGSTNKLQYLSNVASMSSNLKPQSKSYTMLSNRGKKHWSTFASFQKMTPLTSESMHSHSHHSNNRSLKESDVEYVAQKLKKSRPNSPVGRTFTLPNSPVLGVSSSTTPIISQNNSMTNLASHFTASASAANSDINTPRQNHSSGVLNVHHEILNPLPKETILPPLRSLNLDMPTSLPVQPKAQSIETDNTCKGSHAVETNSSRGHRVFK</sequence>
<reference evidence="17" key="1">
    <citation type="submission" date="2011-10" db="EMBL/GenBank/DDBJ databases">
        <authorList>
            <person name="Genoscope - CEA"/>
        </authorList>
    </citation>
    <scope>NUCLEOTIDE SEQUENCE</scope>
    <source>
        <strain evidence="17">CBS 7064</strain>
    </source>
</reference>
<name>G8YVL3_PICSO</name>
<evidence type="ECO:0000256" key="5">
    <source>
        <dbReference type="ARBA" id="ARBA00022771"/>
    </source>
</evidence>
<keyword evidence="3" id="KW-0479">Metal-binding</keyword>
<evidence type="ECO:0000256" key="4">
    <source>
        <dbReference type="ARBA" id="ARBA00022737"/>
    </source>
</evidence>
<evidence type="ECO:0000256" key="15">
    <source>
        <dbReference type="SAM" id="MobiDB-lite"/>
    </source>
</evidence>
<keyword evidence="6" id="KW-0862">Zinc</keyword>
<protein>
    <recommendedName>
        <fullName evidence="13">Regulatory protein MIG1</fullName>
    </recommendedName>
</protein>
<organism evidence="17 19">
    <name type="scientific">Pichia sorbitophila (strain ATCC MYA-4447 / BCRC 22081 / CBS 7064 / NBRC 10061 / NRRL Y-12695)</name>
    <name type="common">Hybrid yeast</name>
    <dbReference type="NCBI Taxonomy" id="559304"/>
    <lineage>
        <taxon>Eukaryota</taxon>
        <taxon>Fungi</taxon>
        <taxon>Dikarya</taxon>
        <taxon>Ascomycota</taxon>
        <taxon>Saccharomycotina</taxon>
        <taxon>Pichiomycetes</taxon>
        <taxon>Debaryomycetaceae</taxon>
        <taxon>Millerozyma</taxon>
    </lineage>
</organism>
<keyword evidence="8" id="KW-0238">DNA-binding</keyword>
<feature type="compositionally biased region" description="Polar residues" evidence="15">
    <location>
        <begin position="128"/>
        <end position="138"/>
    </location>
</feature>
<dbReference type="Gene3D" id="3.30.160.60">
    <property type="entry name" value="Classic Zinc Finger"/>
    <property type="match status" value="2"/>
</dbReference>
<evidence type="ECO:0000256" key="1">
    <source>
        <dbReference type="ARBA" id="ARBA00004123"/>
    </source>
</evidence>
<dbReference type="Pfam" id="PF00096">
    <property type="entry name" value="zf-C2H2"/>
    <property type="match status" value="2"/>
</dbReference>
<dbReference type="SUPFAM" id="SSF57667">
    <property type="entry name" value="beta-beta-alpha zinc fingers"/>
    <property type="match status" value="1"/>
</dbReference>
<evidence type="ECO:0000256" key="13">
    <source>
        <dbReference type="ARBA" id="ARBA00068528"/>
    </source>
</evidence>
<dbReference type="PANTHER" id="PTHR47428:SF1">
    <property type="entry name" value="REGULATORY PROTEIN MIG1-RELATED"/>
    <property type="match status" value="1"/>
</dbReference>
<evidence type="ECO:0000256" key="9">
    <source>
        <dbReference type="ARBA" id="ARBA00023163"/>
    </source>
</evidence>
<comment type="subcellular location">
    <subcellularLocation>
        <location evidence="1">Nucleus</location>
    </subcellularLocation>
</comment>
<dbReference type="SMART" id="SM00355">
    <property type="entry name" value="ZnF_C2H2"/>
    <property type="match status" value="2"/>
</dbReference>
<evidence type="ECO:0000256" key="12">
    <source>
        <dbReference type="ARBA" id="ARBA00056233"/>
    </source>
</evidence>
<feature type="domain" description="C2H2-type" evidence="16">
    <location>
        <begin position="45"/>
        <end position="74"/>
    </location>
</feature>
<dbReference type="InterPro" id="IPR051007">
    <property type="entry name" value="creA/MIG_C2H2-ZnF"/>
</dbReference>
<comment type="function">
    <text evidence="12">Involved in glucose repression of glucose metabolism genes.</text>
</comment>
<dbReference type="eggNOG" id="KOG1721">
    <property type="taxonomic scope" value="Eukaryota"/>
</dbReference>
<reference evidence="19" key="2">
    <citation type="journal article" date="2012" name="G3 (Bethesda)">
        <title>Pichia sorbitophila, an interspecies yeast hybrid reveals early steps of genome resolution following polyploidization.</title>
        <authorList>
            <person name="Leh Louis V."/>
            <person name="Despons L."/>
            <person name="Friedrich A."/>
            <person name="Martin T."/>
            <person name="Durrens P."/>
            <person name="Casaregola S."/>
            <person name="Neuveglise C."/>
            <person name="Fairhead C."/>
            <person name="Marck C."/>
            <person name="Cruz J.A."/>
            <person name="Straub M.L."/>
            <person name="Kugler V."/>
            <person name="Sacerdot C."/>
            <person name="Uzunov Z."/>
            <person name="Thierry A."/>
            <person name="Weiss S."/>
            <person name="Bleykasten C."/>
            <person name="De Montigny J."/>
            <person name="Jacques N."/>
            <person name="Jung P."/>
            <person name="Lemaire M."/>
            <person name="Mallet S."/>
            <person name="Morel G."/>
            <person name="Richard G.F."/>
            <person name="Sarkar A."/>
            <person name="Savel G."/>
            <person name="Schacherer J."/>
            <person name="Seret M.L."/>
            <person name="Talla E."/>
            <person name="Samson G."/>
            <person name="Jubin C."/>
            <person name="Poulain J."/>
            <person name="Vacherie B."/>
            <person name="Barbe V."/>
            <person name="Pelletier E."/>
            <person name="Sherman D.J."/>
            <person name="Westhof E."/>
            <person name="Weissenbach J."/>
            <person name="Baret P.V."/>
            <person name="Wincker P."/>
            <person name="Gaillardin C."/>
            <person name="Dujon B."/>
            <person name="Souciet J.L."/>
        </authorList>
    </citation>
    <scope>NUCLEOTIDE SEQUENCE [LARGE SCALE GENOMIC DNA]</scope>
    <source>
        <strain evidence="19">ATCC MYA-4447 / BCRC 22081 / CBS 7064 / NBRC 10061 / NRRL Y-12695</strain>
    </source>
</reference>
<feature type="compositionally biased region" description="Polar residues" evidence="15">
    <location>
        <begin position="149"/>
        <end position="164"/>
    </location>
</feature>
<evidence type="ECO:0000256" key="14">
    <source>
        <dbReference type="PROSITE-ProRule" id="PRU00042"/>
    </source>
</evidence>
<dbReference type="PROSITE" id="PS50157">
    <property type="entry name" value="ZINC_FINGER_C2H2_2"/>
    <property type="match status" value="2"/>
</dbReference>
<dbReference type="GO" id="GO:0005737">
    <property type="term" value="C:cytoplasm"/>
    <property type="evidence" value="ECO:0007669"/>
    <property type="project" value="TreeGrafter"/>
</dbReference>
<feature type="region of interest" description="Disordered" evidence="15">
    <location>
        <begin position="546"/>
        <end position="571"/>
    </location>
</feature>
<dbReference type="InterPro" id="IPR036236">
    <property type="entry name" value="Znf_C2H2_sf"/>
</dbReference>
<dbReference type="STRING" id="559304.G8YVL3"/>
<evidence type="ECO:0000256" key="11">
    <source>
        <dbReference type="ARBA" id="ARBA00038023"/>
    </source>
</evidence>
<feature type="region of interest" description="Disordered" evidence="15">
    <location>
        <begin position="105"/>
        <end position="184"/>
    </location>
</feature>
<evidence type="ECO:0000313" key="18">
    <source>
        <dbReference type="EMBL" id="CCE73457.1"/>
    </source>
</evidence>
<dbReference type="FunFam" id="3.30.160.60:FF:000089">
    <property type="entry name" value="DNA-binding protein creA"/>
    <property type="match status" value="1"/>
</dbReference>
<feature type="domain" description="C2H2-type" evidence="16">
    <location>
        <begin position="17"/>
        <end position="44"/>
    </location>
</feature>
<dbReference type="PANTHER" id="PTHR47428">
    <property type="entry name" value="REGULATORY PROTEIN MIG1-RELATED"/>
    <property type="match status" value="1"/>
</dbReference>
<dbReference type="EMBL" id="FO082059">
    <property type="protein sequence ID" value="CCE72896.1"/>
    <property type="molecule type" value="Genomic_DNA"/>
</dbReference>
<dbReference type="PROSITE" id="PS00028">
    <property type="entry name" value="ZINC_FINGER_C2H2_1"/>
    <property type="match status" value="2"/>
</dbReference>
<dbReference type="FunFam" id="3.30.160.60:FF:000152">
    <property type="entry name" value="DNA-binding protein creA"/>
    <property type="match status" value="1"/>
</dbReference>
<comment type="similarity">
    <text evidence="11">Belongs to the creA/MIG C2H2-type zinc-finger protein family.</text>
</comment>
<keyword evidence="9" id="KW-0804">Transcription</keyword>
<dbReference type="HOGENOM" id="CLU_033549_1_0_1"/>
<keyword evidence="19" id="KW-1185">Reference proteome</keyword>
<keyword evidence="5 14" id="KW-0863">Zinc-finger</keyword>
<gene>
    <name evidence="17" type="primary">Piso0_000498</name>
    <name evidence="17" type="ORF">GNLVRS01_PISO0A10670g</name>
    <name evidence="18" type="ORF">GNLVRS01_PISO0B10737g</name>
</gene>
<accession>G8YVL3</accession>